<gene>
    <name evidence="2" type="ORF">ACFOMD_15750</name>
</gene>
<comment type="caution">
    <text evidence="2">The sequence shown here is derived from an EMBL/GenBank/DDBJ whole genome shotgun (WGS) entry which is preliminary data.</text>
</comment>
<dbReference type="Pfam" id="PF00903">
    <property type="entry name" value="Glyoxalase"/>
    <property type="match status" value="1"/>
</dbReference>
<organism evidence="2 3">
    <name type="scientific">Sphingoaurantiacus capsulatus</name>
    <dbReference type="NCBI Taxonomy" id="1771310"/>
    <lineage>
        <taxon>Bacteria</taxon>
        <taxon>Pseudomonadati</taxon>
        <taxon>Pseudomonadota</taxon>
        <taxon>Alphaproteobacteria</taxon>
        <taxon>Sphingomonadales</taxon>
        <taxon>Sphingosinicellaceae</taxon>
        <taxon>Sphingoaurantiacus</taxon>
    </lineage>
</organism>
<dbReference type="PROSITE" id="PS51819">
    <property type="entry name" value="VOC"/>
    <property type="match status" value="1"/>
</dbReference>
<dbReference type="CDD" id="cd07262">
    <property type="entry name" value="VOC_like"/>
    <property type="match status" value="1"/>
</dbReference>
<reference evidence="3" key="1">
    <citation type="journal article" date="2019" name="Int. J. Syst. Evol. Microbiol.">
        <title>The Global Catalogue of Microorganisms (GCM) 10K type strain sequencing project: providing services to taxonomists for standard genome sequencing and annotation.</title>
        <authorList>
            <consortium name="The Broad Institute Genomics Platform"/>
            <consortium name="The Broad Institute Genome Sequencing Center for Infectious Disease"/>
            <person name="Wu L."/>
            <person name="Ma J."/>
        </authorList>
    </citation>
    <scope>NUCLEOTIDE SEQUENCE [LARGE SCALE GENOMIC DNA]</scope>
    <source>
        <strain evidence="3">KCTC 42644</strain>
    </source>
</reference>
<dbReference type="Gene3D" id="3.10.180.10">
    <property type="entry name" value="2,3-Dihydroxybiphenyl 1,2-Dioxygenase, domain 1"/>
    <property type="match status" value="1"/>
</dbReference>
<dbReference type="Proteomes" id="UP001595615">
    <property type="component" value="Unassembled WGS sequence"/>
</dbReference>
<dbReference type="InterPro" id="IPR037523">
    <property type="entry name" value="VOC_core"/>
</dbReference>
<proteinExistence type="predicted"/>
<dbReference type="InterPro" id="IPR004360">
    <property type="entry name" value="Glyas_Fos-R_dOase_dom"/>
</dbReference>
<feature type="domain" description="VOC" evidence="1">
    <location>
        <begin position="1"/>
        <end position="126"/>
    </location>
</feature>
<sequence>MIGYVLLGTNDNDRANAFYDKLFAVTGSKRVMEFPGCTVWGRDAESAPHLGVTTPYNQERATAGNGTMVALHVDSRALVDAIHAKAISLGGQDEGAPGVRGDEGPGAFYAAYFRDPDGNKLCAFRIGGAVG</sequence>
<keyword evidence="3" id="KW-1185">Reference proteome</keyword>
<dbReference type="SUPFAM" id="SSF54593">
    <property type="entry name" value="Glyoxalase/Bleomycin resistance protein/Dihydroxybiphenyl dioxygenase"/>
    <property type="match status" value="1"/>
</dbReference>
<dbReference type="PANTHER" id="PTHR35006:SF1">
    <property type="entry name" value="BLL2941 PROTEIN"/>
    <property type="match status" value="1"/>
</dbReference>
<protein>
    <submittedName>
        <fullName evidence="2">VOC family protein</fullName>
    </submittedName>
</protein>
<dbReference type="EMBL" id="JBHRXV010000011">
    <property type="protein sequence ID" value="MFC3714026.1"/>
    <property type="molecule type" value="Genomic_DNA"/>
</dbReference>
<accession>A0ABV7XDZ0</accession>
<dbReference type="RefSeq" id="WP_380863080.1">
    <property type="nucleotide sequence ID" value="NZ_JBHRXV010000011.1"/>
</dbReference>
<dbReference type="InterPro" id="IPR029068">
    <property type="entry name" value="Glyas_Bleomycin-R_OHBP_Dase"/>
</dbReference>
<evidence type="ECO:0000259" key="1">
    <source>
        <dbReference type="PROSITE" id="PS51819"/>
    </source>
</evidence>
<dbReference type="PANTHER" id="PTHR35006">
    <property type="entry name" value="GLYOXALASE FAMILY PROTEIN (AFU_ORTHOLOGUE AFUA_5G14830)"/>
    <property type="match status" value="1"/>
</dbReference>
<evidence type="ECO:0000313" key="3">
    <source>
        <dbReference type="Proteomes" id="UP001595615"/>
    </source>
</evidence>
<name>A0ABV7XDZ0_9SPHN</name>
<evidence type="ECO:0000313" key="2">
    <source>
        <dbReference type="EMBL" id="MFC3714026.1"/>
    </source>
</evidence>